<keyword evidence="4 6" id="KW-0378">Hydrolase</keyword>
<accession>A0ABR9XFG0</accession>
<name>A0ABR9XFG0_9SPHI</name>
<dbReference type="InterPro" id="IPR017853">
    <property type="entry name" value="GH"/>
</dbReference>
<evidence type="ECO:0000313" key="7">
    <source>
        <dbReference type="EMBL" id="MBE9665800.1"/>
    </source>
</evidence>
<dbReference type="PANTHER" id="PTHR34983:SF1">
    <property type="entry name" value="ARABINOGALACTAN ENDO-BETA-1,4-GALACTANASE A"/>
    <property type="match status" value="1"/>
</dbReference>
<dbReference type="RefSeq" id="WP_194105187.1">
    <property type="nucleotide sequence ID" value="NZ_JADFFM010000001.1"/>
</dbReference>
<evidence type="ECO:0000256" key="2">
    <source>
        <dbReference type="ARBA" id="ARBA00010687"/>
    </source>
</evidence>
<reference evidence="7 8" key="1">
    <citation type="submission" date="2020-10" db="EMBL/GenBank/DDBJ databases">
        <title>Mucilaginibacter mali sp. nov., isolated from rhizosphere soil of apple orchard.</title>
        <authorList>
            <person name="Lee J.-S."/>
            <person name="Kim H.S."/>
            <person name="Kim J.-S."/>
        </authorList>
    </citation>
    <scope>NUCLEOTIDE SEQUENCE [LARGE SCALE GENOMIC DNA]</scope>
    <source>
        <strain evidence="7 8">KCTC 23157</strain>
    </source>
</reference>
<dbReference type="Proteomes" id="UP000632774">
    <property type="component" value="Unassembled WGS sequence"/>
</dbReference>
<evidence type="ECO:0000256" key="1">
    <source>
        <dbReference type="ARBA" id="ARBA00001695"/>
    </source>
</evidence>
<protein>
    <recommendedName>
        <fullName evidence="3 6">Arabinogalactan endo-beta-1,4-galactanase</fullName>
        <ecNumber evidence="3 6">3.2.1.89</ecNumber>
    </recommendedName>
</protein>
<evidence type="ECO:0000313" key="8">
    <source>
        <dbReference type="Proteomes" id="UP000632774"/>
    </source>
</evidence>
<proteinExistence type="inferred from homology"/>
<dbReference type="PROSITE" id="PS51257">
    <property type="entry name" value="PROKAR_LIPOPROTEIN"/>
    <property type="match status" value="1"/>
</dbReference>
<evidence type="ECO:0000256" key="4">
    <source>
        <dbReference type="ARBA" id="ARBA00022801"/>
    </source>
</evidence>
<dbReference type="EMBL" id="JADFFM010000001">
    <property type="protein sequence ID" value="MBE9665800.1"/>
    <property type="molecule type" value="Genomic_DNA"/>
</dbReference>
<keyword evidence="8" id="KW-1185">Reference proteome</keyword>
<keyword evidence="5 6" id="KW-0326">Glycosidase</keyword>
<dbReference type="InterPro" id="IPR011683">
    <property type="entry name" value="Glyco_hydro_53"/>
</dbReference>
<gene>
    <name evidence="7" type="ORF">IRJ18_05460</name>
</gene>
<dbReference type="EC" id="3.2.1.89" evidence="3 6"/>
<comment type="caution">
    <text evidence="7">The sequence shown here is derived from an EMBL/GenBank/DDBJ whole genome shotgun (WGS) entry which is preliminary data.</text>
</comment>
<dbReference type="Gene3D" id="3.20.20.80">
    <property type="entry name" value="Glycosidases"/>
    <property type="match status" value="1"/>
</dbReference>
<dbReference type="SUPFAM" id="SSF51445">
    <property type="entry name" value="(Trans)glycosidases"/>
    <property type="match status" value="1"/>
</dbReference>
<dbReference type="Pfam" id="PF07745">
    <property type="entry name" value="Glyco_hydro_53"/>
    <property type="match status" value="1"/>
</dbReference>
<sequence>MRTLYIFIITICIALIACGKEKSDTTAIEGQPPSVLPAGFAKGADIGWLSEMEDAGRKFNDNKGNAMDCIDLLKSKGINSIRLRVWVNPATKYSSKADVLALAIRAKNKGMRLMIDFHYSDNWADPGKQVTPAAWKNYDLPALQKAVYEHTYDVLSILKANGITPEWVQVGNESNTGFMYPLGDMSTNNGANYAMLTNSGYDAVKAVNPAIKVIVHVSNGYDNKLFRWHFDNMVTNGAKFDMIGMSLYPPVDSWQTYTANLLSNMQDMIARYGKPIVISEVGMNADAAKASKDMLTDVLTKTASLGANGVGVFYWEPEAYNWKNYPMGAFDSSGKPTIAMDAFLLN</sequence>
<dbReference type="GO" id="GO:0016787">
    <property type="term" value="F:hydrolase activity"/>
    <property type="evidence" value="ECO:0007669"/>
    <property type="project" value="UniProtKB-KW"/>
</dbReference>
<organism evidence="7 8">
    <name type="scientific">Mucilaginibacter boryungensis</name>
    <dbReference type="NCBI Taxonomy" id="768480"/>
    <lineage>
        <taxon>Bacteria</taxon>
        <taxon>Pseudomonadati</taxon>
        <taxon>Bacteroidota</taxon>
        <taxon>Sphingobacteriia</taxon>
        <taxon>Sphingobacteriales</taxon>
        <taxon>Sphingobacteriaceae</taxon>
        <taxon>Mucilaginibacter</taxon>
    </lineage>
</organism>
<evidence type="ECO:0000256" key="6">
    <source>
        <dbReference type="RuleBase" id="RU361192"/>
    </source>
</evidence>
<comment type="catalytic activity">
    <reaction evidence="1 6">
        <text>The enzyme specifically hydrolyzes (1-&gt;4)-beta-D-galactosidic linkages in type I arabinogalactans.</text>
        <dbReference type="EC" id="3.2.1.89"/>
    </reaction>
</comment>
<dbReference type="PANTHER" id="PTHR34983">
    <property type="entry name" value="ARABINOGALACTAN ENDO-BETA-1,4-GALACTANASE A"/>
    <property type="match status" value="1"/>
</dbReference>
<evidence type="ECO:0000256" key="3">
    <source>
        <dbReference type="ARBA" id="ARBA00012556"/>
    </source>
</evidence>
<comment type="similarity">
    <text evidence="2 6">Belongs to the glycosyl hydrolase 53 family.</text>
</comment>
<evidence type="ECO:0000256" key="5">
    <source>
        <dbReference type="ARBA" id="ARBA00023295"/>
    </source>
</evidence>